<dbReference type="InterPro" id="IPR013187">
    <property type="entry name" value="F-box-assoc_dom_typ3"/>
</dbReference>
<gene>
    <name evidence="2" type="ORF">CCACVL1_15374</name>
</gene>
<dbReference type="OMA" id="IYSLFQC"/>
<dbReference type="InterPro" id="IPR006527">
    <property type="entry name" value="F-box-assoc_dom_typ1"/>
</dbReference>
<evidence type="ECO:0000259" key="1">
    <source>
        <dbReference type="SMART" id="SM00256"/>
    </source>
</evidence>
<dbReference type="InterPro" id="IPR036047">
    <property type="entry name" value="F-box-like_dom_sf"/>
</dbReference>
<dbReference type="InterPro" id="IPR050796">
    <property type="entry name" value="SCF_F-box_component"/>
</dbReference>
<comment type="caution">
    <text evidence="2">The sequence shown here is derived from an EMBL/GenBank/DDBJ whole genome shotgun (WGS) entry which is preliminary data.</text>
</comment>
<dbReference type="SUPFAM" id="SSF81383">
    <property type="entry name" value="F-box domain"/>
    <property type="match status" value="1"/>
</dbReference>
<dbReference type="PANTHER" id="PTHR31672">
    <property type="entry name" value="BNACNNG10540D PROTEIN"/>
    <property type="match status" value="1"/>
</dbReference>
<sequence>MMAKSMSKQTKTSYYFPEEIILQILHKLPVKSLGRCLCVCKTWLSLIKTPSFISAHLNISSNSNTGLFVVTIWKPDGIHYSLQADNQGFGEYTQLKYLQFDGNHSFVGSCNGLLCLARRQPVSWKRHSREFIVWNPVIEKYIKLPNPNWDVCPPPELSVGFGYDSVRDDYKVLRITPDGVDLYSLKKNRWETIAPRNCDLYRSTEYAMVFVNGVVHCVAYEYVEHEGNKFWGRELWVLGFDLSNEIFKRFMLPESLRILPLQTKMRVTEHASSIAVIVEAEDSTQIWVMKEYGLTETWAKILSIEAAGAFSSTLHFMGFRKNGQLIINKTPLYDEEQVLSQALAGKDGSGLDVAPGPSLPALGFAQRSSTASKALAMGCSVYRGVYLLLGRDDSENSSYGIRGQGFEDRIAIGVDLYSLKKNKWEKIAPPNSDFYRDGIVGYAMVFVNGVVHCVAYEYVQQGKEFWVMGFDLSNKIFKRFMLPESLRILPRETDMHVTEHGSSIAVIVEVEGSTQIWVMKEYGVIETWAKIWSIEGGTLDPTLQFMGFRKNGQLIISKTDRLSEEEQVVLYNLSSNETNKDVGVILRRIFVHILSIVKIIIMWRGLYYLTSNTGIFLVPISKYSEGPGYFDVKVDNFLDYFLQVDNNQESGEYTQLKYIRFDKYAFVGSCNGLHCLRENPESDSFECELIIWNPTIEKYIRLPAPSYRDRDVCRFTRRFSIGFGYDSVRDDYKVLRITRSLENGIAVHHLYSLKKNQWERIAPPPDFVRSPNERAMVFVNGVVHCIASSSDYVEQGMEFWVLGFDLSNETFKTFVLPESLRTSRPTDHMLVKEHGSSIAVIKVDSTTVEDTYFLSIGIVRTQIWVMKEYGVVETWAKILTIEGRPSDPTLQFMGFGKNGQLIISNKTNNSLCDEEEQMLHIPIKHLLPLSPALLQPPQCFLWDIGLTHFPLQQISEYLHFLPHIPQLLQWVAMFSEGSTEERIQIWNPVIEKYIKLPTPNWDDCAPPEFLVGFGYDSVRDDYKILRITDQGRVLGKRIAIGGVELYSLKKNQWETIAPPNSDFYRDIHGSIEKAMVFANGVFHCTVACKNVEQGREFWVLGFDLSHKIFKRFMLPEGLRVLPLQTENYMRVTEHGSSIAVIAVEVENAASPKMWCRTEIWVMKEHGVIETWAKIWSIEGGALDPTLLFKGFRKNGQQLIISERSIYDEQVWDSMSIIEITNVGVLNGRFFYPFDHQNYYNYVQSLVLLDQVGTLARDASCLSCKGCF</sequence>
<organism evidence="2 3">
    <name type="scientific">Corchorus capsularis</name>
    <name type="common">Jute</name>
    <dbReference type="NCBI Taxonomy" id="210143"/>
    <lineage>
        <taxon>Eukaryota</taxon>
        <taxon>Viridiplantae</taxon>
        <taxon>Streptophyta</taxon>
        <taxon>Embryophyta</taxon>
        <taxon>Tracheophyta</taxon>
        <taxon>Spermatophyta</taxon>
        <taxon>Magnoliopsida</taxon>
        <taxon>eudicotyledons</taxon>
        <taxon>Gunneridae</taxon>
        <taxon>Pentapetalae</taxon>
        <taxon>rosids</taxon>
        <taxon>malvids</taxon>
        <taxon>Malvales</taxon>
        <taxon>Malvaceae</taxon>
        <taxon>Grewioideae</taxon>
        <taxon>Apeibeae</taxon>
        <taxon>Corchorus</taxon>
    </lineage>
</organism>
<name>A0A1R3I2U0_COCAP</name>
<proteinExistence type="predicted"/>
<dbReference type="OrthoDB" id="5314306at2759"/>
<dbReference type="InterPro" id="IPR001810">
    <property type="entry name" value="F-box_dom"/>
</dbReference>
<dbReference type="EMBL" id="AWWV01010840">
    <property type="protein sequence ID" value="OMO76915.1"/>
    <property type="molecule type" value="Genomic_DNA"/>
</dbReference>
<accession>A0A1R3I2U0</accession>
<dbReference type="InterPro" id="IPR017451">
    <property type="entry name" value="F-box-assoc_interact_dom"/>
</dbReference>
<dbReference type="Proteomes" id="UP000188268">
    <property type="component" value="Unassembled WGS sequence"/>
</dbReference>
<evidence type="ECO:0000313" key="3">
    <source>
        <dbReference type="Proteomes" id="UP000188268"/>
    </source>
</evidence>
<dbReference type="Gene3D" id="1.20.1280.50">
    <property type="match status" value="1"/>
</dbReference>
<dbReference type="Pfam" id="PF08268">
    <property type="entry name" value="FBA_3"/>
    <property type="match status" value="2"/>
</dbReference>
<feature type="domain" description="F-box" evidence="1">
    <location>
        <begin position="16"/>
        <end position="56"/>
    </location>
</feature>
<dbReference type="Gramene" id="OMO76915">
    <property type="protein sequence ID" value="OMO76915"/>
    <property type="gene ID" value="CCACVL1_15374"/>
</dbReference>
<dbReference type="SMART" id="SM00256">
    <property type="entry name" value="FBOX"/>
    <property type="match status" value="1"/>
</dbReference>
<reference evidence="2 3" key="1">
    <citation type="submission" date="2013-09" db="EMBL/GenBank/DDBJ databases">
        <title>Corchorus capsularis genome sequencing.</title>
        <authorList>
            <person name="Alam M."/>
            <person name="Haque M.S."/>
            <person name="Islam M.S."/>
            <person name="Emdad E.M."/>
            <person name="Islam M.M."/>
            <person name="Ahmed B."/>
            <person name="Halim A."/>
            <person name="Hossen Q.M.M."/>
            <person name="Hossain M.Z."/>
            <person name="Ahmed R."/>
            <person name="Khan M.M."/>
            <person name="Islam R."/>
            <person name="Rashid M.M."/>
            <person name="Khan S.A."/>
            <person name="Rahman M.S."/>
            <person name="Alam M."/>
        </authorList>
    </citation>
    <scope>NUCLEOTIDE SEQUENCE [LARGE SCALE GENOMIC DNA]</scope>
    <source>
        <strain evidence="3">cv. CVL-1</strain>
        <tissue evidence="2">Whole seedling</tissue>
    </source>
</reference>
<dbReference type="Pfam" id="PF07734">
    <property type="entry name" value="FBA_1"/>
    <property type="match status" value="2"/>
</dbReference>
<dbReference type="CDD" id="cd22157">
    <property type="entry name" value="F-box_AtFBW1-like"/>
    <property type="match status" value="1"/>
</dbReference>
<keyword evidence="3" id="KW-1185">Reference proteome</keyword>
<evidence type="ECO:0000313" key="2">
    <source>
        <dbReference type="EMBL" id="OMO76915.1"/>
    </source>
</evidence>
<dbReference type="Pfam" id="PF00646">
    <property type="entry name" value="F-box"/>
    <property type="match status" value="1"/>
</dbReference>
<dbReference type="PANTHER" id="PTHR31672:SF13">
    <property type="entry name" value="F-BOX PROTEIN CPR30-LIKE"/>
    <property type="match status" value="1"/>
</dbReference>
<protein>
    <recommendedName>
        <fullName evidence="1">F-box domain-containing protein</fullName>
    </recommendedName>
</protein>
<dbReference type="AlphaFoldDB" id="A0A1R3I2U0"/>
<dbReference type="NCBIfam" id="TIGR01640">
    <property type="entry name" value="F_box_assoc_1"/>
    <property type="match status" value="4"/>
</dbReference>